<protein>
    <submittedName>
        <fullName evidence="1">Uncharacterized protein</fullName>
    </submittedName>
</protein>
<reference evidence="1 2" key="1">
    <citation type="submission" date="2021-06" db="EMBL/GenBank/DDBJ databases">
        <title>Caerostris darwini draft genome.</title>
        <authorList>
            <person name="Kono N."/>
            <person name="Arakawa K."/>
        </authorList>
    </citation>
    <scope>NUCLEOTIDE SEQUENCE [LARGE SCALE GENOMIC DNA]</scope>
</reference>
<organism evidence="1 2">
    <name type="scientific">Caerostris darwini</name>
    <dbReference type="NCBI Taxonomy" id="1538125"/>
    <lineage>
        <taxon>Eukaryota</taxon>
        <taxon>Metazoa</taxon>
        <taxon>Ecdysozoa</taxon>
        <taxon>Arthropoda</taxon>
        <taxon>Chelicerata</taxon>
        <taxon>Arachnida</taxon>
        <taxon>Araneae</taxon>
        <taxon>Araneomorphae</taxon>
        <taxon>Entelegynae</taxon>
        <taxon>Araneoidea</taxon>
        <taxon>Araneidae</taxon>
        <taxon>Caerostris</taxon>
    </lineage>
</organism>
<gene>
    <name evidence="1" type="ORF">CDAR_183941</name>
</gene>
<dbReference type="EMBL" id="BPLQ01010320">
    <property type="protein sequence ID" value="GIY49953.1"/>
    <property type="molecule type" value="Genomic_DNA"/>
</dbReference>
<dbReference type="Proteomes" id="UP001054837">
    <property type="component" value="Unassembled WGS sequence"/>
</dbReference>
<evidence type="ECO:0000313" key="1">
    <source>
        <dbReference type="EMBL" id="GIY49953.1"/>
    </source>
</evidence>
<evidence type="ECO:0000313" key="2">
    <source>
        <dbReference type="Proteomes" id="UP001054837"/>
    </source>
</evidence>
<sequence length="122" mass="13725">MPLSGSGHSSPGTQCPVDSFYFAQQPIPAEADLPREKYTSLRSSFITFLPPAFPWTVLLGGCSRQQRVCRKRRSLIAIRPWQQLLMDGVHPFLPSPPARQMESFIDFCCFPTRIPVVREMGG</sequence>
<comment type="caution">
    <text evidence="1">The sequence shown here is derived from an EMBL/GenBank/DDBJ whole genome shotgun (WGS) entry which is preliminary data.</text>
</comment>
<accession>A0AAV4TZ81</accession>
<name>A0AAV4TZ81_9ARAC</name>
<dbReference type="AlphaFoldDB" id="A0AAV4TZ81"/>
<keyword evidence="2" id="KW-1185">Reference proteome</keyword>
<proteinExistence type="predicted"/>